<keyword evidence="2" id="KW-1185">Reference proteome</keyword>
<reference evidence="1" key="1">
    <citation type="journal article" date="2019" name="Environ. Microbiol.">
        <title>Fungal ecological strategies reflected in gene transcription - a case study of two litter decomposers.</title>
        <authorList>
            <person name="Barbi F."/>
            <person name="Kohler A."/>
            <person name="Barry K."/>
            <person name="Baskaran P."/>
            <person name="Daum C."/>
            <person name="Fauchery L."/>
            <person name="Ihrmark K."/>
            <person name="Kuo A."/>
            <person name="LaButti K."/>
            <person name="Lipzen A."/>
            <person name="Morin E."/>
            <person name="Grigoriev I.V."/>
            <person name="Henrissat B."/>
            <person name="Lindahl B."/>
            <person name="Martin F."/>
        </authorList>
    </citation>
    <scope>NUCLEOTIDE SEQUENCE</scope>
    <source>
        <strain evidence="1">JB14</strain>
    </source>
</reference>
<proteinExistence type="predicted"/>
<evidence type="ECO:0000313" key="2">
    <source>
        <dbReference type="Proteomes" id="UP000799118"/>
    </source>
</evidence>
<sequence length="200" mass="21909">IEVDVDATTFPAAKGAVTGKRGTVDELGDTVEHKKFYTALELVRDKGFEHIQWDGKTPYPIIDRIGCIVAVLAGQPEGDYAEDLMKAHNAMQTEGARTGLGKGSPEGDHLRGGFPAYNCGTTMGMGSPRPVVMRPKDKGLVVYRLLGHEAVVQMARYQNFAFSLWAPRVYTKYEHVRDTLGLPENFKNLSVFAAAAFNFG</sequence>
<gene>
    <name evidence="1" type="ORF">BT96DRAFT_803487</name>
</gene>
<dbReference type="EMBL" id="ML770048">
    <property type="protein sequence ID" value="KAE9384977.1"/>
    <property type="molecule type" value="Genomic_DNA"/>
</dbReference>
<feature type="non-terminal residue" evidence="1">
    <location>
        <position position="200"/>
    </location>
</feature>
<protein>
    <submittedName>
        <fullName evidence="1">Uncharacterized protein</fullName>
    </submittedName>
</protein>
<dbReference type="Proteomes" id="UP000799118">
    <property type="component" value="Unassembled WGS sequence"/>
</dbReference>
<accession>A0A6A4GHX5</accession>
<evidence type="ECO:0000313" key="1">
    <source>
        <dbReference type="EMBL" id="KAE9384977.1"/>
    </source>
</evidence>
<dbReference type="AlphaFoldDB" id="A0A6A4GHX5"/>
<organism evidence="1 2">
    <name type="scientific">Gymnopus androsaceus JB14</name>
    <dbReference type="NCBI Taxonomy" id="1447944"/>
    <lineage>
        <taxon>Eukaryota</taxon>
        <taxon>Fungi</taxon>
        <taxon>Dikarya</taxon>
        <taxon>Basidiomycota</taxon>
        <taxon>Agaricomycotina</taxon>
        <taxon>Agaricomycetes</taxon>
        <taxon>Agaricomycetidae</taxon>
        <taxon>Agaricales</taxon>
        <taxon>Marasmiineae</taxon>
        <taxon>Omphalotaceae</taxon>
        <taxon>Gymnopus</taxon>
    </lineage>
</organism>
<name>A0A6A4GHX5_9AGAR</name>
<feature type="non-terminal residue" evidence="1">
    <location>
        <position position="1"/>
    </location>
</feature>
<dbReference type="OrthoDB" id="3031270at2759"/>